<dbReference type="SUPFAM" id="SSF54001">
    <property type="entry name" value="Cysteine proteinases"/>
    <property type="match status" value="1"/>
</dbReference>
<feature type="compositionally biased region" description="Acidic residues" evidence="4">
    <location>
        <begin position="686"/>
        <end position="697"/>
    </location>
</feature>
<name>A0A2U1NXQ8_ARTAN</name>
<evidence type="ECO:0000256" key="3">
    <source>
        <dbReference type="ARBA" id="ARBA00022801"/>
    </source>
</evidence>
<dbReference type="GO" id="GO:0006508">
    <property type="term" value="P:proteolysis"/>
    <property type="evidence" value="ECO:0007669"/>
    <property type="project" value="UniProtKB-KW"/>
</dbReference>
<organism evidence="6 7">
    <name type="scientific">Artemisia annua</name>
    <name type="common">Sweet wormwood</name>
    <dbReference type="NCBI Taxonomy" id="35608"/>
    <lineage>
        <taxon>Eukaryota</taxon>
        <taxon>Viridiplantae</taxon>
        <taxon>Streptophyta</taxon>
        <taxon>Embryophyta</taxon>
        <taxon>Tracheophyta</taxon>
        <taxon>Spermatophyta</taxon>
        <taxon>Magnoliopsida</taxon>
        <taxon>eudicotyledons</taxon>
        <taxon>Gunneridae</taxon>
        <taxon>Pentapetalae</taxon>
        <taxon>asterids</taxon>
        <taxon>campanulids</taxon>
        <taxon>Asterales</taxon>
        <taxon>Asteraceae</taxon>
        <taxon>Asteroideae</taxon>
        <taxon>Anthemideae</taxon>
        <taxon>Artemisiinae</taxon>
        <taxon>Artemisia</taxon>
    </lineage>
</organism>
<dbReference type="InterPro" id="IPR038765">
    <property type="entry name" value="Papain-like_cys_pep_sf"/>
</dbReference>
<dbReference type="Proteomes" id="UP000245207">
    <property type="component" value="Unassembled WGS sequence"/>
</dbReference>
<evidence type="ECO:0000313" key="7">
    <source>
        <dbReference type="Proteomes" id="UP000245207"/>
    </source>
</evidence>
<keyword evidence="2 6" id="KW-0645">Protease</keyword>
<dbReference type="PROSITE" id="PS50600">
    <property type="entry name" value="ULP_PROTEASE"/>
    <property type="match status" value="1"/>
</dbReference>
<evidence type="ECO:0000259" key="5">
    <source>
        <dbReference type="PROSITE" id="PS50600"/>
    </source>
</evidence>
<dbReference type="PANTHER" id="PTHR34835:SF90">
    <property type="entry name" value="AMINOTRANSFERASE-LIKE PLANT MOBILE DOMAIN-CONTAINING PROTEIN"/>
    <property type="match status" value="1"/>
</dbReference>
<dbReference type="EMBL" id="PKPP01002011">
    <property type="protein sequence ID" value="PWA78274.1"/>
    <property type="molecule type" value="Genomic_DNA"/>
</dbReference>
<dbReference type="STRING" id="35608.A0A2U1NXQ8"/>
<reference evidence="6 7" key="1">
    <citation type="journal article" date="2018" name="Mol. Plant">
        <title>The genome of Artemisia annua provides insight into the evolution of Asteraceae family and artemisinin biosynthesis.</title>
        <authorList>
            <person name="Shen Q."/>
            <person name="Zhang L."/>
            <person name="Liao Z."/>
            <person name="Wang S."/>
            <person name="Yan T."/>
            <person name="Shi P."/>
            <person name="Liu M."/>
            <person name="Fu X."/>
            <person name="Pan Q."/>
            <person name="Wang Y."/>
            <person name="Lv Z."/>
            <person name="Lu X."/>
            <person name="Zhang F."/>
            <person name="Jiang W."/>
            <person name="Ma Y."/>
            <person name="Chen M."/>
            <person name="Hao X."/>
            <person name="Li L."/>
            <person name="Tang Y."/>
            <person name="Lv G."/>
            <person name="Zhou Y."/>
            <person name="Sun X."/>
            <person name="Brodelius P.E."/>
            <person name="Rose J.K.C."/>
            <person name="Tang K."/>
        </authorList>
    </citation>
    <scope>NUCLEOTIDE SEQUENCE [LARGE SCALE GENOMIC DNA]</scope>
    <source>
        <strain evidence="7">cv. Huhao1</strain>
        <tissue evidence="6">Leaf</tissue>
    </source>
</reference>
<evidence type="ECO:0000313" key="6">
    <source>
        <dbReference type="EMBL" id="PWA78274.1"/>
    </source>
</evidence>
<dbReference type="OrthoDB" id="670229at2759"/>
<gene>
    <name evidence="6" type="ORF">CTI12_AA192570</name>
</gene>
<accession>A0A2U1NXQ8</accession>
<dbReference type="Gene3D" id="3.40.395.10">
    <property type="entry name" value="Adenoviral Proteinase, Chain A"/>
    <property type="match status" value="1"/>
</dbReference>
<proteinExistence type="inferred from homology"/>
<comment type="similarity">
    <text evidence="1">Belongs to the peptidase C48 family.</text>
</comment>
<dbReference type="InterPro" id="IPR003653">
    <property type="entry name" value="Peptidase_C48_C"/>
</dbReference>
<dbReference type="GO" id="GO:0008234">
    <property type="term" value="F:cysteine-type peptidase activity"/>
    <property type="evidence" value="ECO:0007669"/>
    <property type="project" value="InterPro"/>
</dbReference>
<keyword evidence="7" id="KW-1185">Reference proteome</keyword>
<feature type="domain" description="Ubiquitin-like protease family profile" evidence="5">
    <location>
        <begin position="899"/>
        <end position="1100"/>
    </location>
</feature>
<sequence>MSIIEDEQGIGDLPPILIVRRSRRLSVQMGNDAGGSGVTIDLTSDQENVDVPGTGIHGVNKRSGTTKRRLIKRPVGSLEGDVFIPSVVGKMEKVDEGGEVKKGHRKRSKFFIVSKVQGGDDGLVKKDVGKRKLAVDKNKDEKGVGCKVPDVGRLHQRISLWSLHRLLPKLSPKQREDVEKMGFGAVLGFRIKDVPTRLSYWLLDNFDADRSVLKVDGKEISITKEMVRDVLGIPMGNVRVEAVDEADFRHPLVVEWKKQFKSMRRYKHIPVEKQIYTQQEGGWMFKLNFLVLYLTSIGEANKNATVNLRFFNCIQDENDIPGFDWCSYVHECLVRTKKSWIRTSHYCGPIIVLLVVYAESMRQCRGSGDVQFPLVNNWTVDIFNKLEEERMSPKNVDVRPNSVEETIKILAAKYKKAGDLMDEADESLDAALEENPTNEGLLQMKELRDAMFRARVFRGPASESPKQTEDGNDGDYCTPENDVPKPFSFKDGPDEPFPFTQFYGTPSAYVAYSEQVSAERRSKENMLRSDKDKNDIPGFDWCSYVHECLVRTKKSWIRTSHYCGPIIVLLVVYAESMRQSRGSGDVQFPLVNNWTVDIFNKLEEKRMSPKNVNVRPNSVEETIKILAAKYKKAGDLMDEADESLDAALEENPTNEGLLQMKELRDAMFRARVFHGPASESPRQTEDGNDGDYEDGNDGDYCTPENDVPKPFSFKDGPDEPFPFTQFYGTPSAYVAYSEQVSAERRSKENMLRSDKVTVSKFDLNITQPSATQGRSVDVSGWDKSFAEAEELLESIQVYDSQDLPHFECFTPEKLVVGGQESGVSGNVSNGAITPYTICDVAPLQTIIPKDTNVRPKRYSRKAEVLCSPWVRRACSLAAGLSGHEKRAIDCLFSGRLSETDILFQTDYAYAPRIVFESLCPGIKISSEAVDVFTKVLNDAERYRDPKKLMCKVFCDTSLMRQWDVKDLKGKGLDVKESSDKFINGMRGILESTVYGSLDNVDLVFFPILQGCHFYVVCIHLKRKEVHILDNMLSEIEDVSKRYDGLVEFLVARFEEFLSYENHPAQGFLRNAKSMILRLGCMTKNNVIDCGVFAMRHMETYLFGGEYDDLCGLRREGKDQQHQLDELRKKYAAKMLLTDLNLKKADFEMEVEAHKLLPLEEKQRLEAASYETCNACVTQML</sequence>
<keyword evidence="3" id="KW-0378">Hydrolase</keyword>
<evidence type="ECO:0000256" key="2">
    <source>
        <dbReference type="ARBA" id="ARBA00022670"/>
    </source>
</evidence>
<feature type="region of interest" description="Disordered" evidence="4">
    <location>
        <begin position="458"/>
        <end position="485"/>
    </location>
</feature>
<protein>
    <submittedName>
        <fullName evidence="6">Ulp1 protease family, C-terminal catalytic domain-containing protein</fullName>
    </submittedName>
</protein>
<dbReference type="Pfam" id="PF02902">
    <property type="entry name" value="Peptidase_C48"/>
    <property type="match status" value="1"/>
</dbReference>
<feature type="region of interest" description="Disordered" evidence="4">
    <location>
        <begin position="674"/>
        <end position="706"/>
    </location>
</feature>
<comment type="caution">
    <text evidence="6">The sequence shown here is derived from an EMBL/GenBank/DDBJ whole genome shotgun (WGS) entry which is preliminary data.</text>
</comment>
<dbReference type="AlphaFoldDB" id="A0A2U1NXQ8"/>
<evidence type="ECO:0000256" key="4">
    <source>
        <dbReference type="SAM" id="MobiDB-lite"/>
    </source>
</evidence>
<dbReference type="PANTHER" id="PTHR34835">
    <property type="entry name" value="OS07G0283600 PROTEIN-RELATED"/>
    <property type="match status" value="1"/>
</dbReference>
<evidence type="ECO:0000256" key="1">
    <source>
        <dbReference type="ARBA" id="ARBA00005234"/>
    </source>
</evidence>